<name>F0WKD7_9STRA</name>
<evidence type="ECO:0000256" key="1">
    <source>
        <dbReference type="ARBA" id="ARBA00006347"/>
    </source>
</evidence>
<comment type="similarity">
    <text evidence="1">Belongs to the protein disulfide isomerase family.</text>
</comment>
<evidence type="ECO:0000313" key="3">
    <source>
        <dbReference type="EMBL" id="CCA21741.1"/>
    </source>
</evidence>
<gene>
    <name evidence="3" type="primary">AlNc14C132G6989</name>
    <name evidence="3" type="ORF">ALNC14_078840</name>
</gene>
<dbReference type="HOGENOM" id="CLU_025879_1_0_1"/>
<keyword evidence="3" id="KW-0413">Isomerase</keyword>
<dbReference type="GO" id="GO:0006457">
    <property type="term" value="P:protein folding"/>
    <property type="evidence" value="ECO:0007669"/>
    <property type="project" value="TreeGrafter"/>
</dbReference>
<evidence type="ECO:0000259" key="2">
    <source>
        <dbReference type="PROSITE" id="PS51352"/>
    </source>
</evidence>
<dbReference type="InterPro" id="IPR013766">
    <property type="entry name" value="Thioredoxin_domain"/>
</dbReference>
<dbReference type="GO" id="GO:0005783">
    <property type="term" value="C:endoplasmic reticulum"/>
    <property type="evidence" value="ECO:0007669"/>
    <property type="project" value="TreeGrafter"/>
</dbReference>
<dbReference type="Pfam" id="PF00085">
    <property type="entry name" value="Thioredoxin"/>
    <property type="match status" value="2"/>
</dbReference>
<dbReference type="Pfam" id="PF13848">
    <property type="entry name" value="Thioredoxin_6"/>
    <property type="match status" value="1"/>
</dbReference>
<dbReference type="GO" id="GO:0003756">
    <property type="term" value="F:protein disulfide isomerase activity"/>
    <property type="evidence" value="ECO:0007669"/>
    <property type="project" value="TreeGrafter"/>
</dbReference>
<reference evidence="3" key="1">
    <citation type="journal article" date="2011" name="PLoS Biol.">
        <title>Gene gain and loss during evolution of obligate parasitism in the white rust pathogen of Arabidopsis thaliana.</title>
        <authorList>
            <person name="Kemen E."/>
            <person name="Gardiner A."/>
            <person name="Schultz-Larsen T."/>
            <person name="Kemen A.C."/>
            <person name="Balmuth A.L."/>
            <person name="Robert-Seilaniantz A."/>
            <person name="Bailey K."/>
            <person name="Holub E."/>
            <person name="Studholme D.J."/>
            <person name="Maclean D."/>
            <person name="Jones J.D."/>
        </authorList>
    </citation>
    <scope>NUCLEOTIDE SEQUENCE</scope>
</reference>
<sequence>MKVNAVYCTVVCVIVHNFGIGRAFDKIRQEERVISLNNDKFDLALGFADMIMVAFVTESCRVCTLVLREYEKAANQLRKEKIQVTLASIDVGNSTQIAKRYAINRVPSYKLFLKKGKHMVGYRGIRIADAIVEWLGSFEVKYVSNQQELTDLCQKHDMILFAHIPSIEENTELIEILEELALYDLGVVIAAYTGSKSEFKTFSSSDSSTVFYRPSHGAMVAYDGAIGGTLLVKFIEKHMSSSVVTFSRDRAAQIFDGSRNEHVLVFYDFADRNGQALESVIRNFDSSHGELNMTYVLVSSEERSLLGKLQIRKKQLPAVMLVDTKKVTKTYLFHRQRQDLISALNNMENELKGFIQTFRSGQLTPLVKSTEPVDDSNEIVKTIVGSKFQEAVMSSDKDILLIFTAPWCSYCKAFTPIYTQLAGKYASIDSIMIAKMDATKNAVDHPEVNVIAYPTIVFFPAGDKNNPVTYQGHRDIPSLAKFLMSRTQYHSRRLFNEL</sequence>
<dbReference type="AlphaFoldDB" id="F0WKD7"/>
<reference evidence="3" key="2">
    <citation type="submission" date="2011-02" db="EMBL/GenBank/DDBJ databases">
        <authorList>
            <person name="MacLean D."/>
        </authorList>
    </citation>
    <scope>NUCLEOTIDE SEQUENCE</scope>
</reference>
<proteinExistence type="inferred from homology"/>
<dbReference type="PROSITE" id="PS51352">
    <property type="entry name" value="THIOREDOXIN_2"/>
    <property type="match status" value="1"/>
</dbReference>
<dbReference type="GO" id="GO:0034976">
    <property type="term" value="P:response to endoplasmic reticulum stress"/>
    <property type="evidence" value="ECO:0007669"/>
    <property type="project" value="TreeGrafter"/>
</dbReference>
<dbReference type="InterPro" id="IPR036249">
    <property type="entry name" value="Thioredoxin-like_sf"/>
</dbReference>
<feature type="domain" description="Thioredoxin" evidence="2">
    <location>
        <begin position="358"/>
        <end position="488"/>
    </location>
</feature>
<dbReference type="PANTHER" id="PTHR18929">
    <property type="entry name" value="PROTEIN DISULFIDE ISOMERASE"/>
    <property type="match status" value="1"/>
</dbReference>
<dbReference type="SUPFAM" id="SSF52833">
    <property type="entry name" value="Thioredoxin-like"/>
    <property type="match status" value="3"/>
</dbReference>
<accession>F0WKD7</accession>
<protein>
    <submittedName>
        <fullName evidence="3">Protein disulfideisomerase putative</fullName>
    </submittedName>
</protein>
<dbReference type="EMBL" id="FR824177">
    <property type="protein sequence ID" value="CCA21741.1"/>
    <property type="molecule type" value="Genomic_DNA"/>
</dbReference>
<dbReference type="CDD" id="cd02961">
    <property type="entry name" value="PDI_a_family"/>
    <property type="match status" value="1"/>
</dbReference>
<dbReference type="CDD" id="cd02995">
    <property type="entry name" value="PDI_a_PDI_a'_C"/>
    <property type="match status" value="1"/>
</dbReference>
<organism evidence="3">
    <name type="scientific">Albugo laibachii Nc14</name>
    <dbReference type="NCBI Taxonomy" id="890382"/>
    <lineage>
        <taxon>Eukaryota</taxon>
        <taxon>Sar</taxon>
        <taxon>Stramenopiles</taxon>
        <taxon>Oomycota</taxon>
        <taxon>Peronosporomycetes</taxon>
        <taxon>Albuginales</taxon>
        <taxon>Albuginaceae</taxon>
        <taxon>Albugo</taxon>
    </lineage>
</organism>
<dbReference type="Gene3D" id="3.40.30.10">
    <property type="entry name" value="Glutaredoxin"/>
    <property type="match status" value="3"/>
</dbReference>